<proteinExistence type="predicted"/>
<reference evidence="2 3" key="1">
    <citation type="submission" date="2018-03" db="EMBL/GenBank/DDBJ databases">
        <title>Marinobacter brunus sp. nov., a marine bacterium of Gamma-proteobacteria isolated from the surface seawater of the South China Sea.</title>
        <authorList>
            <person name="Cheng H."/>
            <person name="Wu Y.-H."/>
            <person name="Xamxidin M."/>
            <person name="Xu X.-W."/>
        </authorList>
    </citation>
    <scope>NUCLEOTIDE SEQUENCE [LARGE SCALE GENOMIC DNA]</scope>
    <source>
        <strain evidence="2 3">JCM 30472</strain>
    </source>
</reference>
<feature type="signal peptide" evidence="1">
    <location>
        <begin position="1"/>
        <end position="30"/>
    </location>
</feature>
<organism evidence="2 3">
    <name type="scientific">Marinobacter halophilus</name>
    <dbReference type="NCBI Taxonomy" id="1323740"/>
    <lineage>
        <taxon>Bacteria</taxon>
        <taxon>Pseudomonadati</taxon>
        <taxon>Pseudomonadota</taxon>
        <taxon>Gammaproteobacteria</taxon>
        <taxon>Pseudomonadales</taxon>
        <taxon>Marinobacteraceae</taxon>
        <taxon>Marinobacter</taxon>
    </lineage>
</organism>
<dbReference type="AlphaFoldDB" id="A0A2T1K9M2"/>
<feature type="chain" id="PRO_5015718390" evidence="1">
    <location>
        <begin position="31"/>
        <end position="261"/>
    </location>
</feature>
<sequence length="261" mass="28898">MQAQPLCSRHVLAGAALAAAFTLAPTAVIAQSPSGNVPQDYYRAEFIILERLVDPTGIEEQMSGKRVEPSIHPEKALWVDQEGGSHRSDLKLVPRTELHLNQAAARLERSGNYRVLAATGWYEAFPPDYDGEPLQVAIGDWLTDAGQRAVEGHIVVDRQRFLHVGVHLNHWMINEEGLKAIPAPELPLEDVAEREGQEALVTQADSDSAAADLTEAFEAPTADPLQLITWIRETRRMRSEEIHFIDSPTIGVLVFFKRIDG</sequence>
<comment type="caution">
    <text evidence="2">The sequence shown here is derived from an EMBL/GenBank/DDBJ whole genome shotgun (WGS) entry which is preliminary data.</text>
</comment>
<dbReference type="Pfam" id="PF10972">
    <property type="entry name" value="CsiV"/>
    <property type="match status" value="1"/>
</dbReference>
<dbReference type="Proteomes" id="UP000238385">
    <property type="component" value="Unassembled WGS sequence"/>
</dbReference>
<dbReference type="OrthoDB" id="5566524at2"/>
<protein>
    <submittedName>
        <fullName evidence="2">5'-methylthioadenosine phosphorylase</fullName>
    </submittedName>
</protein>
<gene>
    <name evidence="2" type="ORF">C7H08_16675</name>
</gene>
<evidence type="ECO:0000313" key="2">
    <source>
        <dbReference type="EMBL" id="PSF06718.1"/>
    </source>
</evidence>
<name>A0A2T1K9M2_9GAMM</name>
<evidence type="ECO:0000313" key="3">
    <source>
        <dbReference type="Proteomes" id="UP000238385"/>
    </source>
</evidence>
<dbReference type="InterPro" id="IPR021241">
    <property type="entry name" value="CsiV"/>
</dbReference>
<keyword evidence="1" id="KW-0732">Signal</keyword>
<evidence type="ECO:0000256" key="1">
    <source>
        <dbReference type="SAM" id="SignalP"/>
    </source>
</evidence>
<dbReference type="EMBL" id="PXNN01000017">
    <property type="protein sequence ID" value="PSF06718.1"/>
    <property type="molecule type" value="Genomic_DNA"/>
</dbReference>
<accession>A0A2T1K9M2</accession>
<keyword evidence="3" id="KW-1185">Reference proteome</keyword>